<feature type="signal peptide" evidence="1">
    <location>
        <begin position="1"/>
        <end position="23"/>
    </location>
</feature>
<evidence type="ECO:0000256" key="1">
    <source>
        <dbReference type="SAM" id="SignalP"/>
    </source>
</evidence>
<dbReference type="GO" id="GO:0006974">
    <property type="term" value="P:DNA damage response"/>
    <property type="evidence" value="ECO:0007669"/>
    <property type="project" value="TreeGrafter"/>
</dbReference>
<reference evidence="3" key="1">
    <citation type="submission" date="2016-10" db="EMBL/GenBank/DDBJ databases">
        <authorList>
            <person name="Varghese N."/>
            <person name="Submissions S."/>
        </authorList>
    </citation>
    <scope>NUCLEOTIDE SEQUENCE [LARGE SCALE GENOMIC DNA]</scope>
    <source>
        <strain evidence="3">DSM 28453</strain>
    </source>
</reference>
<dbReference type="InterPro" id="IPR052022">
    <property type="entry name" value="26kDa_periplasmic_antigen"/>
</dbReference>
<keyword evidence="1" id="KW-0732">Signal</keyword>
<proteinExistence type="predicted"/>
<keyword evidence="3" id="KW-1185">Reference proteome</keyword>
<dbReference type="Gene3D" id="3.30.70.2970">
    <property type="entry name" value="Protein of unknown function (DUF541), domain 2"/>
    <property type="match status" value="1"/>
</dbReference>
<dbReference type="Pfam" id="PF04402">
    <property type="entry name" value="SIMPL"/>
    <property type="match status" value="1"/>
</dbReference>
<gene>
    <name evidence="2" type="ORF">SAMN04488036_101113</name>
</gene>
<organism evidence="2 3">
    <name type="scientific">Shimia haliotis</name>
    <dbReference type="NCBI Taxonomy" id="1280847"/>
    <lineage>
        <taxon>Bacteria</taxon>
        <taxon>Pseudomonadati</taxon>
        <taxon>Pseudomonadota</taxon>
        <taxon>Alphaproteobacteria</taxon>
        <taxon>Rhodobacterales</taxon>
        <taxon>Roseobacteraceae</taxon>
    </lineage>
</organism>
<dbReference type="EMBL" id="FOSZ01000001">
    <property type="protein sequence ID" value="SFK50275.1"/>
    <property type="molecule type" value="Genomic_DNA"/>
</dbReference>
<dbReference type="Proteomes" id="UP000198851">
    <property type="component" value="Unassembled WGS sequence"/>
</dbReference>
<dbReference type="AlphaFoldDB" id="A0A1I4A1P6"/>
<evidence type="ECO:0000313" key="3">
    <source>
        <dbReference type="Proteomes" id="UP000198851"/>
    </source>
</evidence>
<evidence type="ECO:0000313" key="2">
    <source>
        <dbReference type="EMBL" id="SFK50275.1"/>
    </source>
</evidence>
<sequence length="229" mass="23800">MRVMAIFVMIWTCLGGGAALAEARTITVVGQGQVQEAPDQAVIVVGASQQADTAEQALSQANHAVAAMIKVLEASGIDGRDMQTSGLGLRPVYDHNRKDNQRPLLVGFTAANRLTVKVRDIGSVGAVLSDLVAAGANDISNVSFGLRDPERAQDAARRDAVADARAKATLYAEAAGVSLGKVVSISEAGATMPRPEMMRTAMASMDAVPIAAGELTVSAQVQMVLELTD</sequence>
<dbReference type="InterPro" id="IPR007497">
    <property type="entry name" value="SIMPL/DUF541"/>
</dbReference>
<accession>A0A1I4A1P6</accession>
<dbReference type="STRING" id="1280847.SAMN04488036_101113"/>
<protein>
    <recommendedName>
        <fullName evidence="4">26 kDa periplasmic immunogenic protein</fullName>
    </recommendedName>
</protein>
<feature type="chain" id="PRO_5011767798" description="26 kDa periplasmic immunogenic protein" evidence="1">
    <location>
        <begin position="24"/>
        <end position="229"/>
    </location>
</feature>
<dbReference type="Gene3D" id="3.30.110.170">
    <property type="entry name" value="Protein of unknown function (DUF541), domain 1"/>
    <property type="match status" value="1"/>
</dbReference>
<dbReference type="PANTHER" id="PTHR34387:SF1">
    <property type="entry name" value="PERIPLASMIC IMMUNOGENIC PROTEIN"/>
    <property type="match status" value="1"/>
</dbReference>
<dbReference type="PANTHER" id="PTHR34387">
    <property type="entry name" value="SLR1258 PROTEIN"/>
    <property type="match status" value="1"/>
</dbReference>
<dbReference type="RefSeq" id="WP_093318968.1">
    <property type="nucleotide sequence ID" value="NZ_FOSZ01000001.1"/>
</dbReference>
<name>A0A1I4A1P6_9RHOB</name>
<dbReference type="OrthoDB" id="9813144at2"/>
<evidence type="ECO:0008006" key="4">
    <source>
        <dbReference type="Google" id="ProtNLM"/>
    </source>
</evidence>